<organism evidence="2 3">
    <name type="scientific">Trichonephila clavata</name>
    <name type="common">Joro spider</name>
    <name type="synonym">Nephila clavata</name>
    <dbReference type="NCBI Taxonomy" id="2740835"/>
    <lineage>
        <taxon>Eukaryota</taxon>
        <taxon>Metazoa</taxon>
        <taxon>Ecdysozoa</taxon>
        <taxon>Arthropoda</taxon>
        <taxon>Chelicerata</taxon>
        <taxon>Arachnida</taxon>
        <taxon>Araneae</taxon>
        <taxon>Araneomorphae</taxon>
        <taxon>Entelegynae</taxon>
        <taxon>Araneoidea</taxon>
        <taxon>Nephilidae</taxon>
        <taxon>Trichonephila</taxon>
    </lineage>
</organism>
<dbReference type="OrthoDB" id="7890494at2759"/>
<feature type="region of interest" description="Disordered" evidence="1">
    <location>
        <begin position="1"/>
        <end position="44"/>
    </location>
</feature>
<proteinExistence type="predicted"/>
<comment type="caution">
    <text evidence="2">The sequence shown here is derived from an EMBL/GenBank/DDBJ whole genome shotgun (WGS) entry which is preliminary data.</text>
</comment>
<evidence type="ECO:0000313" key="3">
    <source>
        <dbReference type="Proteomes" id="UP000887116"/>
    </source>
</evidence>
<accession>A0A8X6KJL3</accession>
<dbReference type="EMBL" id="BMAO01021577">
    <property type="protein sequence ID" value="GFQ75636.1"/>
    <property type="molecule type" value="Genomic_DNA"/>
</dbReference>
<protein>
    <submittedName>
        <fullName evidence="2">Uncharacterized protein</fullName>
    </submittedName>
</protein>
<keyword evidence="3" id="KW-1185">Reference proteome</keyword>
<dbReference type="Proteomes" id="UP000887116">
    <property type="component" value="Unassembled WGS sequence"/>
</dbReference>
<dbReference type="AlphaFoldDB" id="A0A8X6KJL3"/>
<evidence type="ECO:0000256" key="1">
    <source>
        <dbReference type="SAM" id="MobiDB-lite"/>
    </source>
</evidence>
<evidence type="ECO:0000313" key="2">
    <source>
        <dbReference type="EMBL" id="GFQ75636.1"/>
    </source>
</evidence>
<sequence>MTGPISLGLDAPEKENSENIAKNSPAACSSTSRLNPQLSSPATSVPELVEPVALNLPENTVQAENIDSPSEVNTLVESDASQNIVVCYVNATAEPETNITSYEIGLAEELILPARKLLFPILEFGKTIFTLVAFAYQTVYESNR</sequence>
<gene>
    <name evidence="2" type="ORF">TNCT_220481</name>
</gene>
<reference evidence="2" key="1">
    <citation type="submission" date="2020-07" db="EMBL/GenBank/DDBJ databases">
        <title>Multicomponent nature underlies the extraordinary mechanical properties of spider dragline silk.</title>
        <authorList>
            <person name="Kono N."/>
            <person name="Nakamura H."/>
            <person name="Mori M."/>
            <person name="Yoshida Y."/>
            <person name="Ohtoshi R."/>
            <person name="Malay A.D."/>
            <person name="Moran D.A.P."/>
            <person name="Tomita M."/>
            <person name="Numata K."/>
            <person name="Arakawa K."/>
        </authorList>
    </citation>
    <scope>NUCLEOTIDE SEQUENCE</scope>
</reference>
<name>A0A8X6KJL3_TRICU</name>
<feature type="compositionally biased region" description="Polar residues" evidence="1">
    <location>
        <begin position="18"/>
        <end position="43"/>
    </location>
</feature>